<keyword evidence="3" id="KW-1185">Reference proteome</keyword>
<gene>
    <name evidence="2" type="ORF">TTAC_LOCUS4121</name>
</gene>
<reference evidence="4" key="1">
    <citation type="submission" date="2017-02" db="UniProtKB">
        <authorList>
            <consortium name="WormBaseParasite"/>
        </authorList>
    </citation>
    <scope>IDENTIFICATION</scope>
</reference>
<dbReference type="WBParaSite" id="TTAC_0000413701-mRNA-1">
    <property type="protein sequence ID" value="TTAC_0000413701-mRNA-1"/>
    <property type="gene ID" value="TTAC_0000413701"/>
</dbReference>
<dbReference type="PANTHER" id="PTHR45703">
    <property type="entry name" value="DYNEIN HEAVY CHAIN"/>
    <property type="match status" value="1"/>
</dbReference>
<proteinExistence type="predicted"/>
<dbReference type="OrthoDB" id="10251809at2759"/>
<dbReference type="InterPro" id="IPR004273">
    <property type="entry name" value="Dynein_heavy_D6_P-loop"/>
</dbReference>
<feature type="domain" description="Dynein heavy chain region D6 P-loop" evidence="1">
    <location>
        <begin position="1"/>
        <end position="55"/>
    </location>
</feature>
<dbReference type="GO" id="GO:0051959">
    <property type="term" value="F:dynein light intermediate chain binding"/>
    <property type="evidence" value="ECO:0007669"/>
    <property type="project" value="InterPro"/>
</dbReference>
<dbReference type="Gene3D" id="3.40.50.300">
    <property type="entry name" value="P-loop containing nucleotide triphosphate hydrolases"/>
    <property type="match status" value="1"/>
</dbReference>
<dbReference type="GO" id="GO:0008569">
    <property type="term" value="F:minus-end-directed microtubule motor activity"/>
    <property type="evidence" value="ECO:0007669"/>
    <property type="project" value="InterPro"/>
</dbReference>
<evidence type="ECO:0000313" key="4">
    <source>
        <dbReference type="WBParaSite" id="TTAC_0000413701-mRNA-1"/>
    </source>
</evidence>
<dbReference type="Proteomes" id="UP000274429">
    <property type="component" value="Unassembled WGS sequence"/>
</dbReference>
<dbReference type="AlphaFoldDB" id="A0A0R3WTP7"/>
<organism evidence="4">
    <name type="scientific">Hydatigena taeniaeformis</name>
    <name type="common">Feline tapeworm</name>
    <name type="synonym">Taenia taeniaeformis</name>
    <dbReference type="NCBI Taxonomy" id="6205"/>
    <lineage>
        <taxon>Eukaryota</taxon>
        <taxon>Metazoa</taxon>
        <taxon>Spiralia</taxon>
        <taxon>Lophotrochozoa</taxon>
        <taxon>Platyhelminthes</taxon>
        <taxon>Cestoda</taxon>
        <taxon>Eucestoda</taxon>
        <taxon>Cyclophyllidea</taxon>
        <taxon>Taeniidae</taxon>
        <taxon>Hydatigera</taxon>
    </lineage>
</organism>
<name>A0A0R3WTP7_HYDTA</name>
<dbReference type="InterPro" id="IPR027417">
    <property type="entry name" value="P-loop_NTPase"/>
</dbReference>
<evidence type="ECO:0000259" key="1">
    <source>
        <dbReference type="Pfam" id="PF03028"/>
    </source>
</evidence>
<dbReference type="STRING" id="6205.A0A0R3WTP7"/>
<protein>
    <submittedName>
        <fullName evidence="4">Dynein_heavy domain-containing protein</fullName>
    </submittedName>
</protein>
<dbReference type="EMBL" id="UYWX01003716">
    <property type="protein sequence ID" value="VDM24229.1"/>
    <property type="molecule type" value="Genomic_DNA"/>
</dbReference>
<evidence type="ECO:0000313" key="2">
    <source>
        <dbReference type="EMBL" id="VDM24229.1"/>
    </source>
</evidence>
<dbReference type="PANTHER" id="PTHR45703:SF37">
    <property type="entry name" value="DYNEINS HEAVY CHAIN"/>
    <property type="match status" value="1"/>
</dbReference>
<dbReference type="Pfam" id="PF03028">
    <property type="entry name" value="Dynein_heavy"/>
    <property type="match status" value="1"/>
</dbReference>
<dbReference type="GO" id="GO:0045505">
    <property type="term" value="F:dynein intermediate chain binding"/>
    <property type="evidence" value="ECO:0007669"/>
    <property type="project" value="InterPro"/>
</dbReference>
<accession>A0A0R3WTP7</accession>
<sequence>MGQGQEVHARQYIEQAMRQGSWVLLQNCHLSLDYINELPTLLAGLRTESESHCRFTTDALSYTDTVDESVIEQHTPQPNMSYTSSIKPVASDQFRLWIITKDHSRFPVNCLQMPVKFTN</sequence>
<evidence type="ECO:0000313" key="3">
    <source>
        <dbReference type="Proteomes" id="UP000274429"/>
    </source>
</evidence>
<reference evidence="2 3" key="2">
    <citation type="submission" date="2018-11" db="EMBL/GenBank/DDBJ databases">
        <authorList>
            <consortium name="Pathogen Informatics"/>
        </authorList>
    </citation>
    <scope>NUCLEOTIDE SEQUENCE [LARGE SCALE GENOMIC DNA]</scope>
</reference>
<dbReference type="GO" id="GO:0007018">
    <property type="term" value="P:microtubule-based movement"/>
    <property type="evidence" value="ECO:0007669"/>
    <property type="project" value="InterPro"/>
</dbReference>
<dbReference type="InterPro" id="IPR026983">
    <property type="entry name" value="DHC"/>
</dbReference>
<dbReference type="GO" id="GO:0030286">
    <property type="term" value="C:dynein complex"/>
    <property type="evidence" value="ECO:0007669"/>
    <property type="project" value="InterPro"/>
</dbReference>